<dbReference type="InterPro" id="IPR027417">
    <property type="entry name" value="P-loop_NTPase"/>
</dbReference>
<dbReference type="InterPro" id="IPR014001">
    <property type="entry name" value="Helicase_ATP-bd"/>
</dbReference>
<dbReference type="GO" id="GO:0005524">
    <property type="term" value="F:ATP binding"/>
    <property type="evidence" value="ECO:0007669"/>
    <property type="project" value="UniProtKB-KW"/>
</dbReference>
<keyword evidence="9" id="KW-0238">DNA-binding</keyword>
<feature type="compositionally biased region" description="Low complexity" evidence="12">
    <location>
        <begin position="1095"/>
        <end position="1108"/>
    </location>
</feature>
<feature type="compositionally biased region" description="Basic and acidic residues" evidence="12">
    <location>
        <begin position="805"/>
        <end position="817"/>
    </location>
</feature>
<dbReference type="PROSITE" id="PS51293">
    <property type="entry name" value="SANT"/>
    <property type="match status" value="1"/>
</dbReference>
<dbReference type="GO" id="GO:0003677">
    <property type="term" value="F:DNA binding"/>
    <property type="evidence" value="ECO:0007669"/>
    <property type="project" value="UniProtKB-KW"/>
</dbReference>
<feature type="compositionally biased region" description="Polar residues" evidence="12">
    <location>
        <begin position="126"/>
        <end position="137"/>
    </location>
</feature>
<dbReference type="InterPro" id="IPR017884">
    <property type="entry name" value="SANT_dom"/>
</dbReference>
<feature type="compositionally biased region" description="Acidic residues" evidence="12">
    <location>
        <begin position="42"/>
        <end position="54"/>
    </location>
</feature>
<organism evidence="16 17">
    <name type="scientific">Naegleria fowleri</name>
    <name type="common">Brain eating amoeba</name>
    <dbReference type="NCBI Taxonomy" id="5763"/>
    <lineage>
        <taxon>Eukaryota</taxon>
        <taxon>Discoba</taxon>
        <taxon>Heterolobosea</taxon>
        <taxon>Tetramitia</taxon>
        <taxon>Eutetramitia</taxon>
        <taxon>Vahlkampfiidae</taxon>
        <taxon>Naegleria</taxon>
    </lineage>
</organism>
<dbReference type="InterPro" id="IPR049730">
    <property type="entry name" value="SNF2/RAD54-like_C"/>
</dbReference>
<dbReference type="FunFam" id="1.10.10.60:FF:000022">
    <property type="entry name" value="ISWI chromatin-remodeling complex ATPase CHR11 isoform A"/>
    <property type="match status" value="1"/>
</dbReference>
<dbReference type="GO" id="GO:0031010">
    <property type="term" value="C:ISWI-type complex"/>
    <property type="evidence" value="ECO:0007669"/>
    <property type="project" value="UniProtKB-ARBA"/>
</dbReference>
<evidence type="ECO:0000313" key="17">
    <source>
        <dbReference type="Proteomes" id="UP000444721"/>
    </source>
</evidence>
<dbReference type="Gene3D" id="3.40.50.10810">
    <property type="entry name" value="Tandem AAA-ATPase domain"/>
    <property type="match status" value="1"/>
</dbReference>
<evidence type="ECO:0000256" key="2">
    <source>
        <dbReference type="ARBA" id="ARBA00009687"/>
    </source>
</evidence>
<keyword evidence="5" id="KW-0378">Hydrolase</keyword>
<evidence type="ECO:0000313" key="16">
    <source>
        <dbReference type="EMBL" id="KAF0982857.1"/>
    </source>
</evidence>
<evidence type="ECO:0000259" key="15">
    <source>
        <dbReference type="PROSITE" id="PS51293"/>
    </source>
</evidence>
<comment type="caution">
    <text evidence="16">The sequence shown here is derived from an EMBL/GenBank/DDBJ whole genome shotgun (WGS) entry which is preliminary data.</text>
</comment>
<comment type="similarity">
    <text evidence="2">Belongs to the SNF2/RAD54 helicase family. ISWI subfamily.</text>
</comment>
<feature type="region of interest" description="Disordered" evidence="12">
    <location>
        <begin position="804"/>
        <end position="835"/>
    </location>
</feature>
<dbReference type="InterPro" id="IPR015195">
    <property type="entry name" value="SLIDE"/>
</dbReference>
<evidence type="ECO:0000256" key="12">
    <source>
        <dbReference type="SAM" id="MobiDB-lite"/>
    </source>
</evidence>
<name>A0A6A5C053_NAEFO</name>
<dbReference type="SMART" id="SM00717">
    <property type="entry name" value="SANT"/>
    <property type="match status" value="2"/>
</dbReference>
<dbReference type="PANTHER" id="PTHR45623:SF49">
    <property type="entry name" value="SWI_SNF-RELATED MATRIX-ASSOCIATED ACTIN-DEPENDENT REGULATOR OF CHROMATIN SUBFAMILY A MEMBER 5"/>
    <property type="match status" value="1"/>
</dbReference>
<accession>A0A6A5C053</accession>
<keyword evidence="8" id="KW-0156">Chromatin regulator</keyword>
<keyword evidence="10" id="KW-0539">Nucleus</keyword>
<dbReference type="CDD" id="cd18793">
    <property type="entry name" value="SF2_C_SNF"/>
    <property type="match status" value="1"/>
</dbReference>
<evidence type="ECO:0000256" key="4">
    <source>
        <dbReference type="ARBA" id="ARBA00022741"/>
    </source>
</evidence>
<dbReference type="Pfam" id="PF09111">
    <property type="entry name" value="SLIDE"/>
    <property type="match status" value="1"/>
</dbReference>
<protein>
    <submittedName>
        <fullName evidence="16">Uncharacterized protein</fullName>
    </submittedName>
</protein>
<dbReference type="FunFam" id="3.40.50.300:FF:000082">
    <property type="entry name" value="ISWI chromatin remodeling complex ATPase ISW1"/>
    <property type="match status" value="1"/>
</dbReference>
<dbReference type="PANTHER" id="PTHR45623">
    <property type="entry name" value="CHROMODOMAIN-HELICASE-DNA-BINDING PROTEIN 3-RELATED-RELATED"/>
    <property type="match status" value="1"/>
</dbReference>
<feature type="region of interest" description="Disordered" evidence="12">
    <location>
        <begin position="126"/>
        <end position="151"/>
    </location>
</feature>
<dbReference type="VEuPathDB" id="AmoebaDB:NfTy_015080"/>
<dbReference type="OrthoDB" id="5857104at2759"/>
<dbReference type="PROSITE" id="PS51194">
    <property type="entry name" value="HELICASE_CTER"/>
    <property type="match status" value="1"/>
</dbReference>
<evidence type="ECO:0000256" key="11">
    <source>
        <dbReference type="SAM" id="Coils"/>
    </source>
</evidence>
<dbReference type="GO" id="GO:0031491">
    <property type="term" value="F:nucleosome binding"/>
    <property type="evidence" value="ECO:0007669"/>
    <property type="project" value="InterPro"/>
</dbReference>
<dbReference type="InterPro" id="IPR036306">
    <property type="entry name" value="ISWI_HAND-dom_sf"/>
</dbReference>
<feature type="region of interest" description="Disordered" evidence="12">
    <location>
        <begin position="1"/>
        <end position="65"/>
    </location>
</feature>
<keyword evidence="7" id="KW-0067">ATP-binding</keyword>
<dbReference type="GO" id="GO:0042393">
    <property type="term" value="F:histone binding"/>
    <property type="evidence" value="ECO:0007669"/>
    <property type="project" value="TreeGrafter"/>
</dbReference>
<evidence type="ECO:0000256" key="8">
    <source>
        <dbReference type="ARBA" id="ARBA00022853"/>
    </source>
</evidence>
<feature type="compositionally biased region" description="Basic residues" evidence="12">
    <location>
        <begin position="1"/>
        <end position="10"/>
    </location>
</feature>
<feature type="compositionally biased region" description="Basic and acidic residues" evidence="12">
    <location>
        <begin position="885"/>
        <end position="898"/>
    </location>
</feature>
<evidence type="ECO:0000256" key="1">
    <source>
        <dbReference type="ARBA" id="ARBA00004123"/>
    </source>
</evidence>
<keyword evidence="6" id="KW-0347">Helicase</keyword>
<dbReference type="VEuPathDB" id="AmoebaDB:FDP41_010836"/>
<sequence length="1108" mass="129524">MPPRSTRKKKPVEEEEPEADDLMEDEESEEEDNDKSGNYREDGEESSEEEEEEPQEKYQFISEQTSKHLEKIRKEQKTLLNKLKEKQKKELAKVEDAQEKVKTSFKHLLEQTEIYSNFIPSLSMHTINEGNDSSAKTGGSRRKHSEKEEDEEIIREVLEEEEDDYQSVLLTSSPKFIENTTLRSYQIDGVNWLIRLHDRGVNGILADEMGLGKTVQTLTWIAYLKFIRRIRGPHLVVVPKSVIPNWVNQAAQWCPSLSVLKFHGDRDTRKKLKETQLIGGKFEVLVTSYEIAIKEKAALNKFKWYSIIIDEAHRIKNENSILSQCVRVFDCQYRLLLTGTPLQNNLHELWSLLNFLLPEVFNSADDFDTWFNLKEGQAETDIIEQLHKVLKPFMLRRLKTEVKTEIPPKKEIYVECGLSKLQKEWYRSILTKDLNAIKGGEKVRLLNVVMQLRKCCNHPYLFDGAEPGPPYTLGDHLINNSGKMVLMDKLLKRLKEQGSRVLIFTQMTRVLDILEDYCYYKSYEYCRIDGQTSSEVREQYLDEFNKEGSTKFIFLLSTRAGGLGINLATADTVIIFDSDWNPQADLQAQDRCHRIGQKKPVNVYRLISKDSIEEKIYQRAVKKLYLDAVVIQQGRLAEQHNKLSKTELMSMIKFGAEEVFKSTESTITDEDLDSILSRGEKKIQEIDQQYKQVCQNNLLNFSLTGESNLYEFEGLDYSKKATPMIVIEELSDDVTEDTLVQDIGEEEKLLDEVIISREKKSCILYFDTKSASAKALEKLVSKNYKAKFCKKNDKFILQLEEEAMKDESHTSRSERLGRRNKQSEQIAIEEAQTRRGPKEPKYYDFQFLNTTRLLELWQKESQYDQDKKTSKKKNKEAEESADEGEDKKEGLTPEEKQERKKLLQEGFNTWSKKDFQNYIRGCEKYGRNDIENIAKEVEGKSVAQVKKYSKVFWKRYKEIKDYDKIIKRIEKGESQLQKIDNNNLMLRYKTQKYINPWLEMQFNYGQNQAKEFTPEEDSFICCMTAKLGYGYWEEVKAQIRKAWEFRFDWFIKTRTASEIQKRCDTLIKLIEKEYQDDLKAQEREKAKRKLENMGSSSSTGSSSKKVKK</sequence>
<proteinExistence type="inferred from homology"/>
<feature type="domain" description="SANT" evidence="15">
    <location>
        <begin position="905"/>
        <end position="957"/>
    </location>
</feature>
<dbReference type="SUPFAM" id="SSF46689">
    <property type="entry name" value="Homeodomain-like"/>
    <property type="match status" value="2"/>
</dbReference>
<dbReference type="RefSeq" id="XP_044567570.1">
    <property type="nucleotide sequence ID" value="XM_044701177.1"/>
</dbReference>
<dbReference type="GO" id="GO:0004386">
    <property type="term" value="F:helicase activity"/>
    <property type="evidence" value="ECO:0007669"/>
    <property type="project" value="UniProtKB-KW"/>
</dbReference>
<keyword evidence="4" id="KW-0547">Nucleotide-binding</keyword>
<dbReference type="InterPro" id="IPR038718">
    <property type="entry name" value="SNF2-like_sf"/>
</dbReference>
<dbReference type="Gene3D" id="1.10.10.60">
    <property type="entry name" value="Homeodomain-like"/>
    <property type="match status" value="2"/>
</dbReference>
<comment type="subcellular location">
    <subcellularLocation>
        <location evidence="1">Nucleus</location>
    </subcellularLocation>
</comment>
<dbReference type="Pfam" id="PF00271">
    <property type="entry name" value="Helicase_C"/>
    <property type="match status" value="1"/>
</dbReference>
<dbReference type="CDD" id="cd00167">
    <property type="entry name" value="SANT"/>
    <property type="match status" value="1"/>
</dbReference>
<gene>
    <name evidence="16" type="ORF">FDP41_010836</name>
</gene>
<evidence type="ECO:0000256" key="9">
    <source>
        <dbReference type="ARBA" id="ARBA00023125"/>
    </source>
</evidence>
<dbReference type="Proteomes" id="UP000444721">
    <property type="component" value="Unassembled WGS sequence"/>
</dbReference>
<dbReference type="FunFam" id="3.40.50.10810:FF:000005">
    <property type="entry name" value="Photoperiod-independent early flowering 1"/>
    <property type="match status" value="1"/>
</dbReference>
<evidence type="ECO:0000259" key="13">
    <source>
        <dbReference type="PROSITE" id="PS51192"/>
    </source>
</evidence>
<reference evidence="16 17" key="1">
    <citation type="journal article" date="2019" name="Sci. Rep.">
        <title>Nanopore sequencing improves the draft genome of the human pathogenic amoeba Naegleria fowleri.</title>
        <authorList>
            <person name="Liechti N."/>
            <person name="Schurch N."/>
            <person name="Bruggmann R."/>
            <person name="Wittwer M."/>
        </authorList>
    </citation>
    <scope>NUCLEOTIDE SEQUENCE [LARGE SCALE GENOMIC DNA]</scope>
    <source>
        <strain evidence="16 17">ATCC 30894</strain>
    </source>
</reference>
<evidence type="ECO:0000256" key="3">
    <source>
        <dbReference type="ARBA" id="ARBA00022553"/>
    </source>
</evidence>
<dbReference type="SMART" id="SM00487">
    <property type="entry name" value="DEXDc"/>
    <property type="match status" value="1"/>
</dbReference>
<dbReference type="OMA" id="PRMDEWQ"/>
<dbReference type="GO" id="GO:0016887">
    <property type="term" value="F:ATP hydrolysis activity"/>
    <property type="evidence" value="ECO:0007669"/>
    <property type="project" value="TreeGrafter"/>
</dbReference>
<dbReference type="Gene3D" id="3.40.50.300">
    <property type="entry name" value="P-loop containing nucleotide triphosphate hydrolases"/>
    <property type="match status" value="1"/>
</dbReference>
<feature type="coiled-coil region" evidence="11">
    <location>
        <begin position="66"/>
        <end position="104"/>
    </location>
</feature>
<feature type="region of interest" description="Disordered" evidence="12">
    <location>
        <begin position="865"/>
        <end position="898"/>
    </location>
</feature>
<dbReference type="VEuPathDB" id="AmoebaDB:NF0024810"/>
<evidence type="ECO:0000256" key="5">
    <source>
        <dbReference type="ARBA" id="ARBA00022801"/>
    </source>
</evidence>
<feature type="region of interest" description="Disordered" evidence="12">
    <location>
        <begin position="1084"/>
        <end position="1108"/>
    </location>
</feature>
<feature type="compositionally biased region" description="Acidic residues" evidence="12">
    <location>
        <begin position="13"/>
        <end position="33"/>
    </location>
</feature>
<dbReference type="InterPro" id="IPR000330">
    <property type="entry name" value="SNF2_N"/>
</dbReference>
<evidence type="ECO:0000256" key="10">
    <source>
        <dbReference type="ARBA" id="ARBA00023242"/>
    </source>
</evidence>
<dbReference type="AlphaFoldDB" id="A0A6A5C053"/>
<keyword evidence="11" id="KW-0175">Coiled coil</keyword>
<dbReference type="SUPFAM" id="SSF101224">
    <property type="entry name" value="HAND domain of the nucleosome remodeling ATPase ISWI"/>
    <property type="match status" value="1"/>
</dbReference>
<evidence type="ECO:0000256" key="6">
    <source>
        <dbReference type="ARBA" id="ARBA00022806"/>
    </source>
</evidence>
<dbReference type="SUPFAM" id="SSF52540">
    <property type="entry name" value="P-loop containing nucleoside triphosphate hydrolases"/>
    <property type="match status" value="2"/>
</dbReference>
<dbReference type="InterPro" id="IPR001650">
    <property type="entry name" value="Helicase_C-like"/>
</dbReference>
<dbReference type="InterPro" id="IPR009057">
    <property type="entry name" value="Homeodomain-like_sf"/>
</dbReference>
<dbReference type="Pfam" id="PF00176">
    <property type="entry name" value="SNF2-rel_dom"/>
    <property type="match status" value="1"/>
</dbReference>
<feature type="domain" description="Helicase ATP-binding" evidence="13">
    <location>
        <begin position="194"/>
        <end position="359"/>
    </location>
</feature>
<evidence type="ECO:0000256" key="7">
    <source>
        <dbReference type="ARBA" id="ARBA00022840"/>
    </source>
</evidence>
<dbReference type="GO" id="GO:0034728">
    <property type="term" value="P:nucleosome organization"/>
    <property type="evidence" value="ECO:0007669"/>
    <property type="project" value="TreeGrafter"/>
</dbReference>
<keyword evidence="3" id="KW-0597">Phosphoprotein</keyword>
<keyword evidence="17" id="KW-1185">Reference proteome</keyword>
<dbReference type="GeneID" id="68118051"/>
<dbReference type="SMART" id="SM00490">
    <property type="entry name" value="HELICc"/>
    <property type="match status" value="1"/>
</dbReference>
<dbReference type="GO" id="GO:0140658">
    <property type="term" value="F:ATP-dependent chromatin remodeler activity"/>
    <property type="evidence" value="ECO:0007669"/>
    <property type="project" value="TreeGrafter"/>
</dbReference>
<feature type="domain" description="Helicase C-terminal" evidence="14">
    <location>
        <begin position="486"/>
        <end position="644"/>
    </location>
</feature>
<evidence type="ECO:0000259" key="14">
    <source>
        <dbReference type="PROSITE" id="PS51194"/>
    </source>
</evidence>
<dbReference type="EMBL" id="VFQX01000007">
    <property type="protein sequence ID" value="KAF0982857.1"/>
    <property type="molecule type" value="Genomic_DNA"/>
</dbReference>
<dbReference type="PROSITE" id="PS51192">
    <property type="entry name" value="HELICASE_ATP_BIND_1"/>
    <property type="match status" value="1"/>
</dbReference>
<dbReference type="InterPro" id="IPR001005">
    <property type="entry name" value="SANT/Myb"/>
</dbReference>